<dbReference type="RefSeq" id="XP_007320294.1">
    <property type="nucleotide sequence ID" value="XM_007320232.1"/>
</dbReference>
<reference evidence="10" key="1">
    <citation type="submission" date="2011-04" db="EMBL/GenBank/DDBJ databases">
        <title>Evolution of plant cell wall degrading machinery underlies the functional diversity of forest fungi.</title>
        <authorList>
            <consortium name="US DOE Joint Genome Institute (JGI-PGF)"/>
            <person name="Eastwood D.C."/>
            <person name="Floudas D."/>
            <person name="Binder M."/>
            <person name="Majcherczyk A."/>
            <person name="Schneider P."/>
            <person name="Aerts A."/>
            <person name="Asiegbu F.O."/>
            <person name="Baker S.E."/>
            <person name="Barry K."/>
            <person name="Bendiksby M."/>
            <person name="Blumentritt M."/>
            <person name="Coutinho P.M."/>
            <person name="Cullen D."/>
            <person name="Cullen D."/>
            <person name="Gathman A."/>
            <person name="Goodell B."/>
            <person name="Henrissat B."/>
            <person name="Ihrmark K."/>
            <person name="Kauserud H."/>
            <person name="Kohler A."/>
            <person name="LaButti K."/>
            <person name="Lapidus A."/>
            <person name="Lavin J.L."/>
            <person name="Lee Y.-H."/>
            <person name="Lindquist E."/>
            <person name="Lilly W."/>
            <person name="Lucas S."/>
            <person name="Morin E."/>
            <person name="Murat C."/>
            <person name="Oguiza J.A."/>
            <person name="Park J."/>
            <person name="Pisabarro A.G."/>
            <person name="Riley R."/>
            <person name="Rosling A."/>
            <person name="Salamov A."/>
            <person name="Schmidt O."/>
            <person name="Schmutz J."/>
            <person name="Skrede I."/>
            <person name="Stenlid J."/>
            <person name="Wiebenga A."/>
            <person name="Xie X."/>
            <person name="Kues U."/>
            <person name="Hibbett D.S."/>
            <person name="Hoffmeister D."/>
            <person name="Hogberg N."/>
            <person name="Martin F."/>
            <person name="Grigoriev I.V."/>
            <person name="Watkinson S.C."/>
        </authorList>
    </citation>
    <scope>NUCLEOTIDE SEQUENCE</scope>
    <source>
        <strain evidence="10">S7.9</strain>
    </source>
</reference>
<evidence type="ECO:0000256" key="4">
    <source>
        <dbReference type="ARBA" id="ARBA00022679"/>
    </source>
</evidence>
<feature type="active site" description="Proton acceptor" evidence="7">
    <location>
        <position position="246"/>
    </location>
</feature>
<comment type="similarity">
    <text evidence="1">Belongs to the class I-like SAM-binding methyltransferase superfamily. RNA methyltransferase RlmE family.</text>
</comment>
<dbReference type="InterPro" id="IPR050082">
    <property type="entry name" value="RNA_methyltr_RlmE"/>
</dbReference>
<proteinExistence type="inferred from homology"/>
<dbReference type="OrthoDB" id="20105at2759"/>
<feature type="compositionally biased region" description="Low complexity" evidence="8">
    <location>
        <begin position="10"/>
        <end position="22"/>
    </location>
</feature>
<evidence type="ECO:0000256" key="6">
    <source>
        <dbReference type="ARBA" id="ARBA00041184"/>
    </source>
</evidence>
<evidence type="ECO:0000256" key="8">
    <source>
        <dbReference type="SAM" id="MobiDB-lite"/>
    </source>
</evidence>
<name>F8P1M5_SERL9</name>
<dbReference type="InterPro" id="IPR002877">
    <property type="entry name" value="RNA_MeTrfase_FtsJ_dom"/>
</dbReference>
<dbReference type="Gene3D" id="3.40.50.150">
    <property type="entry name" value="Vaccinia Virus protein VP39"/>
    <property type="match status" value="1"/>
</dbReference>
<evidence type="ECO:0000256" key="1">
    <source>
        <dbReference type="ARBA" id="ARBA00009258"/>
    </source>
</evidence>
<protein>
    <recommendedName>
        <fullName evidence="6">rRNA methyltransferase 2, mitochondrial</fullName>
    </recommendedName>
</protein>
<dbReference type="GeneID" id="18816682"/>
<accession>F8P1M5</accession>
<keyword evidence="4" id="KW-0808">Transferase</keyword>
<dbReference type="EMBL" id="GL945436">
    <property type="protein sequence ID" value="EGO23054.1"/>
    <property type="molecule type" value="Genomic_DNA"/>
</dbReference>
<dbReference type="HAMAP" id="MF_01547">
    <property type="entry name" value="RNA_methyltr_E"/>
    <property type="match status" value="1"/>
</dbReference>
<dbReference type="InterPro" id="IPR029063">
    <property type="entry name" value="SAM-dependent_MTases_sf"/>
</dbReference>
<sequence>MSFRPTAVVSKIKSSSQSWLSRQSRDPYVKQRQTNPASYRSRSAFKLIELDKKWGSFLPKNGTQTVVDLGAAPGGWSQVVAKKMGWTENFDDDLEDGDSLDFPNDGMFMRKDKNKSDNFDSWSYAEEDLELDRKQAPVKKAPSLGKSIVAVDLLPMLPIPGVQTLQLDFLSPEAGQIVKSMLLSDTNSSGKADVILSDMAANFTGNSIRDTESSLDICRAVFEFATGNLKKANETRSGRGGTLLLKHFAHPLLHEFRANHLEPNFHLVHYIKPEASRARSSEGYWLCRGWKGAKS</sequence>
<dbReference type="SUPFAM" id="SSF53335">
    <property type="entry name" value="S-adenosyl-L-methionine-dependent methyltransferases"/>
    <property type="match status" value="1"/>
</dbReference>
<evidence type="ECO:0000313" key="10">
    <source>
        <dbReference type="EMBL" id="EGO23054.1"/>
    </source>
</evidence>
<feature type="region of interest" description="Disordered" evidence="8">
    <location>
        <begin position="1"/>
        <end position="35"/>
    </location>
</feature>
<keyword evidence="2" id="KW-0698">rRNA processing</keyword>
<dbReference type="GO" id="GO:0008650">
    <property type="term" value="F:rRNA (uridine-2'-O-)-methyltransferase activity"/>
    <property type="evidence" value="ECO:0007669"/>
    <property type="project" value="TreeGrafter"/>
</dbReference>
<dbReference type="PANTHER" id="PTHR10920">
    <property type="entry name" value="RIBOSOMAL RNA METHYLTRANSFERASE"/>
    <property type="match status" value="1"/>
</dbReference>
<dbReference type="Proteomes" id="UP000008064">
    <property type="component" value="Unassembled WGS sequence"/>
</dbReference>
<evidence type="ECO:0000256" key="7">
    <source>
        <dbReference type="PIRSR" id="PIRSR005461-1"/>
    </source>
</evidence>
<evidence type="ECO:0000256" key="3">
    <source>
        <dbReference type="ARBA" id="ARBA00022603"/>
    </source>
</evidence>
<dbReference type="KEGG" id="sla:SERLADRAFT_450740"/>
<dbReference type="GO" id="GO:0005739">
    <property type="term" value="C:mitochondrion"/>
    <property type="evidence" value="ECO:0007669"/>
    <property type="project" value="TreeGrafter"/>
</dbReference>
<gene>
    <name evidence="10" type="ORF">SERLADRAFT_450740</name>
</gene>
<dbReference type="Pfam" id="PF01728">
    <property type="entry name" value="FtsJ"/>
    <property type="match status" value="2"/>
</dbReference>
<dbReference type="HOGENOM" id="CLU_009422_4_0_1"/>
<dbReference type="PIRSF" id="PIRSF005461">
    <property type="entry name" value="23S_rRNA_mtase"/>
    <property type="match status" value="1"/>
</dbReference>
<evidence type="ECO:0000256" key="2">
    <source>
        <dbReference type="ARBA" id="ARBA00022552"/>
    </source>
</evidence>
<dbReference type="PANTHER" id="PTHR10920:SF18">
    <property type="entry name" value="RRNA METHYLTRANSFERASE 2, MITOCHONDRIAL"/>
    <property type="match status" value="1"/>
</dbReference>
<evidence type="ECO:0000256" key="5">
    <source>
        <dbReference type="ARBA" id="ARBA00022691"/>
    </source>
</evidence>
<feature type="domain" description="Ribosomal RNA methyltransferase FtsJ" evidence="9">
    <location>
        <begin position="39"/>
        <end position="85"/>
    </location>
</feature>
<organism>
    <name type="scientific">Serpula lacrymans var. lacrymans (strain S7.9)</name>
    <name type="common">Dry rot fungus</name>
    <dbReference type="NCBI Taxonomy" id="578457"/>
    <lineage>
        <taxon>Eukaryota</taxon>
        <taxon>Fungi</taxon>
        <taxon>Dikarya</taxon>
        <taxon>Basidiomycota</taxon>
        <taxon>Agaricomycotina</taxon>
        <taxon>Agaricomycetes</taxon>
        <taxon>Agaricomycetidae</taxon>
        <taxon>Boletales</taxon>
        <taxon>Coniophorineae</taxon>
        <taxon>Serpulaceae</taxon>
        <taxon>Serpula</taxon>
    </lineage>
</organism>
<dbReference type="AlphaFoldDB" id="F8P1M5"/>
<dbReference type="InterPro" id="IPR015507">
    <property type="entry name" value="rRNA-MeTfrase_E"/>
</dbReference>
<keyword evidence="3" id="KW-0489">Methyltransferase</keyword>
<evidence type="ECO:0000259" key="9">
    <source>
        <dbReference type="Pfam" id="PF01728"/>
    </source>
</evidence>
<feature type="domain" description="Ribosomal RNA methyltransferase FtsJ" evidence="9">
    <location>
        <begin position="143"/>
        <end position="289"/>
    </location>
</feature>
<keyword evidence="5 7" id="KW-0949">S-adenosyl-L-methionine</keyword>